<dbReference type="PANTHER" id="PTHR22617">
    <property type="entry name" value="CHEMOTAXIS SENSOR HISTIDINE KINASE-RELATED"/>
    <property type="match status" value="1"/>
</dbReference>
<protein>
    <submittedName>
        <fullName evidence="2">CheW-like domain protein</fullName>
    </submittedName>
</protein>
<proteinExistence type="predicted"/>
<organism evidence="2 3">
    <name type="scientific">Coleofasciculus chthonoplastes PCC 7420</name>
    <dbReference type="NCBI Taxonomy" id="118168"/>
    <lineage>
        <taxon>Bacteria</taxon>
        <taxon>Bacillati</taxon>
        <taxon>Cyanobacteriota</taxon>
        <taxon>Cyanophyceae</taxon>
        <taxon>Coleofasciculales</taxon>
        <taxon>Coleofasciculaceae</taxon>
        <taxon>Coleofasciculus</taxon>
    </lineage>
</organism>
<dbReference type="SUPFAM" id="SSF50341">
    <property type="entry name" value="CheW-like"/>
    <property type="match status" value="2"/>
</dbReference>
<dbReference type="PANTHER" id="PTHR22617:SF23">
    <property type="entry name" value="CHEMOTAXIS PROTEIN CHEW"/>
    <property type="match status" value="1"/>
</dbReference>
<evidence type="ECO:0000259" key="1">
    <source>
        <dbReference type="PROSITE" id="PS50851"/>
    </source>
</evidence>
<dbReference type="eggNOG" id="COG0835">
    <property type="taxonomic scope" value="Bacteria"/>
</dbReference>
<dbReference type="OrthoDB" id="9794382at2"/>
<dbReference type="GO" id="GO:0007165">
    <property type="term" value="P:signal transduction"/>
    <property type="evidence" value="ECO:0007669"/>
    <property type="project" value="InterPro"/>
</dbReference>
<dbReference type="Gene3D" id="2.40.50.180">
    <property type="entry name" value="CheA-289, Domain 4"/>
    <property type="match status" value="2"/>
</dbReference>
<dbReference type="InterPro" id="IPR036061">
    <property type="entry name" value="CheW-like_dom_sf"/>
</dbReference>
<evidence type="ECO:0000313" key="2">
    <source>
        <dbReference type="EMBL" id="EDX73682.1"/>
    </source>
</evidence>
<feature type="domain" description="CheW-like" evidence="1">
    <location>
        <begin position="3"/>
        <end position="144"/>
    </location>
</feature>
<dbReference type="HOGENOM" id="CLU_068402_0_0_3"/>
<dbReference type="Proteomes" id="UP000003835">
    <property type="component" value="Unassembled WGS sequence"/>
</dbReference>
<dbReference type="EMBL" id="DS989856">
    <property type="protein sequence ID" value="EDX73682.1"/>
    <property type="molecule type" value="Genomic_DNA"/>
</dbReference>
<dbReference type="GO" id="GO:0005829">
    <property type="term" value="C:cytosol"/>
    <property type="evidence" value="ECO:0007669"/>
    <property type="project" value="TreeGrafter"/>
</dbReference>
<evidence type="ECO:0000313" key="3">
    <source>
        <dbReference type="Proteomes" id="UP000003835"/>
    </source>
</evidence>
<dbReference type="GO" id="GO:0006935">
    <property type="term" value="P:chemotaxis"/>
    <property type="evidence" value="ECO:0007669"/>
    <property type="project" value="InterPro"/>
</dbReference>
<reference evidence="2 3" key="1">
    <citation type="submission" date="2008-07" db="EMBL/GenBank/DDBJ databases">
        <authorList>
            <person name="Tandeau de Marsac N."/>
            <person name="Ferriera S."/>
            <person name="Johnson J."/>
            <person name="Kravitz S."/>
            <person name="Beeson K."/>
            <person name="Sutton G."/>
            <person name="Rogers Y.-H."/>
            <person name="Friedman R."/>
            <person name="Frazier M."/>
            <person name="Venter J.C."/>
        </authorList>
    </citation>
    <scope>NUCLEOTIDE SEQUENCE [LARGE SCALE GENOMIC DNA]</scope>
    <source>
        <strain evidence="2 3">PCC 7420</strain>
    </source>
</reference>
<dbReference type="STRING" id="118168.MC7420_6730"/>
<sequence length="352" mass="38992">MTDNSYFSFGLNDRLYGISTAYVEEVFPLPELISIPEAPHEMIGVVNLRGEMIPVIDFNQSLGLQSSNYRLTDSIIVLRREKTKVGIIVNQVCEVLTISSDEITTELEPNQTVSENGVIGGLTRHAGDIIILSDPENWLSAIDSHTFKLVENYLSQELNRSQSSGEFVTEQAVFAANATPEERDIFRERANNLKLPFESQDLTSVKPLTIIVLNDQLFGIDLGVVREFTDIQQVTPIPCCPPHIVGNMNLRGEIVTLVDIRPVLKLPLTAITRSSKALIVEVEEILAGVIVEDVRESMFLLNPLQVIAVTPETTSINPDYLQGEAVYAEKMMSILDVPKIFLNGGLIVEQAV</sequence>
<dbReference type="Gene3D" id="2.30.30.40">
    <property type="entry name" value="SH3 Domains"/>
    <property type="match status" value="2"/>
</dbReference>
<keyword evidence="3" id="KW-1185">Reference proteome</keyword>
<dbReference type="Pfam" id="PF01584">
    <property type="entry name" value="CheW"/>
    <property type="match status" value="2"/>
</dbReference>
<dbReference type="AlphaFoldDB" id="B4VWN7"/>
<dbReference type="InterPro" id="IPR002545">
    <property type="entry name" value="CheW-lke_dom"/>
</dbReference>
<accession>B4VWN7</accession>
<dbReference type="PROSITE" id="PS50851">
    <property type="entry name" value="CHEW"/>
    <property type="match status" value="2"/>
</dbReference>
<dbReference type="InterPro" id="IPR039315">
    <property type="entry name" value="CheW"/>
</dbReference>
<name>B4VWN7_9CYAN</name>
<dbReference type="RefSeq" id="WP_006102909.1">
    <property type="nucleotide sequence ID" value="NZ_DS989856.1"/>
</dbReference>
<dbReference type="SMART" id="SM00260">
    <property type="entry name" value="CheW"/>
    <property type="match status" value="2"/>
</dbReference>
<gene>
    <name evidence="2" type="ORF">MC7420_6730</name>
</gene>
<feature type="domain" description="CheW-like" evidence="1">
    <location>
        <begin position="205"/>
        <end position="346"/>
    </location>
</feature>